<dbReference type="AlphaFoldDB" id="A0A7F5RJ90"/>
<evidence type="ECO:0000313" key="3">
    <source>
        <dbReference type="RefSeq" id="XP_025835925.1"/>
    </source>
</evidence>
<sequence>MPCEESWKAKAEEYELEHRKSKESSPEELTRTEVRQSATKRVKKYFKRCKYALSKSNSGEASSSIDSYSSLSNIDKKAEESLQDVTVTDLTEIFEDVCVDTSITNDFSDKLVVANVIDVKVTTGVVPENSDYVNVRTDREPENLERVVSENLEPISERIQELFSESVETFEPEQSEVGSSESFPHLTEEQERVKDKEEVIDTGKSNPDNGIEAKCDVASLVDRYFGDIYWNFQKTRKCLVRQARDVLVCEYHGSLQKFEEEFCIPASKLLQQIKNKVLEAPFAPRGWPLSLGASGVLIHLGPLSATLIRNRDCYLCIRNRSAPGLELALVWRKSARIHCQTLAEFKDPFKTDGISAGTGDIINMCSTLSTPIDIENCALSLPDGPETELPELLQNLLVSVEHAIERVPLDDLVMPCPHCLMYLPLERQEDTPDGVTCSCQCSCFVQEGPLPSIVKKKDTSIQTSPMFEFAGSIPHIDSDEDDERDLDRNGSYNKKPVEIQTPKRITDLPEKLLMSGINLPGPSSVGVANFS</sequence>
<dbReference type="RefSeq" id="XP_025835925.1">
    <property type="nucleotide sequence ID" value="XM_025980140.1"/>
</dbReference>
<organism evidence="2 3">
    <name type="scientific">Agrilus planipennis</name>
    <name type="common">Emerald ash borer</name>
    <name type="synonym">Agrilus marcopoli</name>
    <dbReference type="NCBI Taxonomy" id="224129"/>
    <lineage>
        <taxon>Eukaryota</taxon>
        <taxon>Metazoa</taxon>
        <taxon>Ecdysozoa</taxon>
        <taxon>Arthropoda</taxon>
        <taxon>Hexapoda</taxon>
        <taxon>Insecta</taxon>
        <taxon>Pterygota</taxon>
        <taxon>Neoptera</taxon>
        <taxon>Endopterygota</taxon>
        <taxon>Coleoptera</taxon>
        <taxon>Polyphaga</taxon>
        <taxon>Elateriformia</taxon>
        <taxon>Buprestoidea</taxon>
        <taxon>Buprestidae</taxon>
        <taxon>Agrilinae</taxon>
        <taxon>Agrilus</taxon>
    </lineage>
</organism>
<accession>A0A7F5RJ90</accession>
<dbReference type="InterPro" id="IPR052231">
    <property type="entry name" value="Rho_GEF_signaling-related"/>
</dbReference>
<name>A0A7F5RJ90_AGRPL</name>
<feature type="region of interest" description="Disordered" evidence="1">
    <location>
        <begin position="14"/>
        <end position="37"/>
    </location>
</feature>
<dbReference type="GeneID" id="108740277"/>
<dbReference type="Proteomes" id="UP000192223">
    <property type="component" value="Unplaced"/>
</dbReference>
<gene>
    <name evidence="3" type="primary">LOC108740277</name>
</gene>
<dbReference type="OrthoDB" id="6152532at2759"/>
<feature type="region of interest" description="Disordered" evidence="1">
    <location>
        <begin position="472"/>
        <end position="494"/>
    </location>
</feature>
<keyword evidence="2" id="KW-1185">Reference proteome</keyword>
<proteinExistence type="predicted"/>
<dbReference type="PANTHER" id="PTHR45845:SF3">
    <property type="entry name" value="PURATROPHIN-1-LIKE, ISOFORM A"/>
    <property type="match status" value="1"/>
</dbReference>
<feature type="compositionally biased region" description="Basic and acidic residues" evidence="1">
    <location>
        <begin position="186"/>
        <end position="201"/>
    </location>
</feature>
<reference evidence="3" key="1">
    <citation type="submission" date="2025-08" db="UniProtKB">
        <authorList>
            <consortium name="RefSeq"/>
        </authorList>
    </citation>
    <scope>IDENTIFICATION</scope>
    <source>
        <tissue evidence="3">Entire body</tissue>
    </source>
</reference>
<evidence type="ECO:0000313" key="2">
    <source>
        <dbReference type="Proteomes" id="UP000192223"/>
    </source>
</evidence>
<feature type="region of interest" description="Disordered" evidence="1">
    <location>
        <begin position="171"/>
        <end position="205"/>
    </location>
</feature>
<evidence type="ECO:0000256" key="1">
    <source>
        <dbReference type="SAM" id="MobiDB-lite"/>
    </source>
</evidence>
<dbReference type="PANTHER" id="PTHR45845">
    <property type="entry name" value="RHO GUANINE NUCLEOTIDE EXCHANGE FACTOR-RELATED"/>
    <property type="match status" value="1"/>
</dbReference>
<feature type="compositionally biased region" description="Basic and acidic residues" evidence="1">
    <location>
        <begin position="14"/>
        <end position="34"/>
    </location>
</feature>
<protein>
    <submittedName>
        <fullName evidence="3">Uncharacterized protein LOC108740277 isoform X2</fullName>
    </submittedName>
</protein>